<dbReference type="AlphaFoldDB" id="A0A699YW98"/>
<reference evidence="1 2" key="1">
    <citation type="submission" date="2020-02" db="EMBL/GenBank/DDBJ databases">
        <title>Draft genome sequence of Haematococcus lacustris strain NIES-144.</title>
        <authorList>
            <person name="Morimoto D."/>
            <person name="Nakagawa S."/>
            <person name="Yoshida T."/>
            <person name="Sawayama S."/>
        </authorList>
    </citation>
    <scope>NUCLEOTIDE SEQUENCE [LARGE SCALE GENOMIC DNA]</scope>
    <source>
        <strain evidence="1 2">NIES-144</strain>
    </source>
</reference>
<evidence type="ECO:0000313" key="1">
    <source>
        <dbReference type="EMBL" id="GFH14507.1"/>
    </source>
</evidence>
<keyword evidence="2" id="KW-1185">Reference proteome</keyword>
<gene>
    <name evidence="1" type="ORF">HaLaN_10575</name>
</gene>
<evidence type="ECO:0000313" key="2">
    <source>
        <dbReference type="Proteomes" id="UP000485058"/>
    </source>
</evidence>
<sequence>MSSVEEEVAGSEPSSLSLITADLALLVANHLALDEKAIGSFHPQTGTYVRPTWTHLPKLLPAAPDLSPAGQGPPELPGWTFLSGLDLAQTRALPCLVKDFRSLADLARHYLNKDEVVAFSTKGHVAELPAVQWSPTLEAWHGVYVRSSALAEGSLPPVPTWQQRFLHWASLRLPVVDQWVCSVAPGDYLLAWRVQFMRRPSFEITADLQLQGTRGPGEATSHLPLISRQNMSSRAGQHASHGQAVQGLPLYRHFSVRELQEVARSAKGSGWVWLQ</sequence>
<accession>A0A699YW98</accession>
<dbReference type="Proteomes" id="UP000485058">
    <property type="component" value="Unassembled WGS sequence"/>
</dbReference>
<proteinExistence type="predicted"/>
<name>A0A699YW98_HAELA</name>
<comment type="caution">
    <text evidence="1">The sequence shown here is derived from an EMBL/GenBank/DDBJ whole genome shotgun (WGS) entry which is preliminary data.</text>
</comment>
<feature type="non-terminal residue" evidence="1">
    <location>
        <position position="275"/>
    </location>
</feature>
<dbReference type="EMBL" id="BLLF01000734">
    <property type="protein sequence ID" value="GFH14507.1"/>
    <property type="molecule type" value="Genomic_DNA"/>
</dbReference>
<protein>
    <submittedName>
        <fullName evidence="1">Uncharacterized protein</fullName>
    </submittedName>
</protein>
<organism evidence="1 2">
    <name type="scientific">Haematococcus lacustris</name>
    <name type="common">Green alga</name>
    <name type="synonym">Haematococcus pluvialis</name>
    <dbReference type="NCBI Taxonomy" id="44745"/>
    <lineage>
        <taxon>Eukaryota</taxon>
        <taxon>Viridiplantae</taxon>
        <taxon>Chlorophyta</taxon>
        <taxon>core chlorophytes</taxon>
        <taxon>Chlorophyceae</taxon>
        <taxon>CS clade</taxon>
        <taxon>Chlamydomonadales</taxon>
        <taxon>Haematococcaceae</taxon>
        <taxon>Haematococcus</taxon>
    </lineage>
</organism>
<feature type="non-terminal residue" evidence="1">
    <location>
        <position position="1"/>
    </location>
</feature>